<sequence>MSRKHSNATLKKRIPASSSSSSIAALGRQLPAEPSALLHQRARSSGTTVPAATNHSLEAFQAALIEHSVDADLATRLTNTMRMITQKGGKKPKLIEPRRQKVKSLVMEMQSEDVRSLYNEYARLQVASERRTTYRLPVVEDRVIHERDEMIAEGEGNPSDEEVAAAVDETAVLGGMMSKEEEQASEINVQEKVADRRSGIDTDVQDGRLEAAPAASVSQHINRKTTPSPSSQALPAILSRITCDEHTNGTCTLIPVQNYEDFPIRRIQEVQADYYPSTRIRDMWIHRDENDHVNQVTADLDSGSVDHLVINDPRIITALGVREAPYDILQDVAGHRVDKTYKIHILLEQQPKDPTSWIVGELVSARHAYLYWLDSRRSADPKGPPTATEARMLARQLGRRAMDVMNEIERYWAFEQSSGGRQYRENREKYLGEDPRYPQEVEVRMGRSRWA</sequence>
<feature type="compositionally biased region" description="Basic residues" evidence="1">
    <location>
        <begin position="1"/>
        <end position="14"/>
    </location>
</feature>
<accession>A0A6A5JYQ8</accession>
<organism evidence="2 3">
    <name type="scientific">Decorospora gaudefroyi</name>
    <dbReference type="NCBI Taxonomy" id="184978"/>
    <lineage>
        <taxon>Eukaryota</taxon>
        <taxon>Fungi</taxon>
        <taxon>Dikarya</taxon>
        <taxon>Ascomycota</taxon>
        <taxon>Pezizomycotina</taxon>
        <taxon>Dothideomycetes</taxon>
        <taxon>Pleosporomycetidae</taxon>
        <taxon>Pleosporales</taxon>
        <taxon>Pleosporineae</taxon>
        <taxon>Pleosporaceae</taxon>
        <taxon>Decorospora</taxon>
    </lineage>
</organism>
<keyword evidence="3" id="KW-1185">Reference proteome</keyword>
<feature type="compositionally biased region" description="Polar residues" evidence="1">
    <location>
        <begin position="216"/>
        <end position="232"/>
    </location>
</feature>
<proteinExistence type="predicted"/>
<feature type="region of interest" description="Disordered" evidence="1">
    <location>
        <begin position="1"/>
        <end position="23"/>
    </location>
</feature>
<dbReference type="Proteomes" id="UP000800040">
    <property type="component" value="Unassembled WGS sequence"/>
</dbReference>
<name>A0A6A5JYQ8_9PLEO</name>
<gene>
    <name evidence="2" type="ORF">BDW02DRAFT_614844</name>
</gene>
<dbReference type="OrthoDB" id="3795350at2759"/>
<dbReference type="EMBL" id="ML975514">
    <property type="protein sequence ID" value="KAF1828660.1"/>
    <property type="molecule type" value="Genomic_DNA"/>
</dbReference>
<feature type="region of interest" description="Disordered" evidence="1">
    <location>
        <begin position="212"/>
        <end position="232"/>
    </location>
</feature>
<protein>
    <submittedName>
        <fullName evidence="2">Uncharacterized protein</fullName>
    </submittedName>
</protein>
<dbReference type="AlphaFoldDB" id="A0A6A5JYQ8"/>
<evidence type="ECO:0000256" key="1">
    <source>
        <dbReference type="SAM" id="MobiDB-lite"/>
    </source>
</evidence>
<evidence type="ECO:0000313" key="2">
    <source>
        <dbReference type="EMBL" id="KAF1828660.1"/>
    </source>
</evidence>
<evidence type="ECO:0000313" key="3">
    <source>
        <dbReference type="Proteomes" id="UP000800040"/>
    </source>
</evidence>
<reference evidence="2" key="1">
    <citation type="submission" date="2020-01" db="EMBL/GenBank/DDBJ databases">
        <authorList>
            <consortium name="DOE Joint Genome Institute"/>
            <person name="Haridas S."/>
            <person name="Albert R."/>
            <person name="Binder M."/>
            <person name="Bloem J."/>
            <person name="Labutti K."/>
            <person name="Salamov A."/>
            <person name="Andreopoulos B."/>
            <person name="Baker S.E."/>
            <person name="Barry K."/>
            <person name="Bills G."/>
            <person name="Bluhm B.H."/>
            <person name="Cannon C."/>
            <person name="Castanera R."/>
            <person name="Culley D.E."/>
            <person name="Daum C."/>
            <person name="Ezra D."/>
            <person name="Gonzalez J.B."/>
            <person name="Henrissat B."/>
            <person name="Kuo A."/>
            <person name="Liang C."/>
            <person name="Lipzen A."/>
            <person name="Lutzoni F."/>
            <person name="Magnuson J."/>
            <person name="Mondo S."/>
            <person name="Nolan M."/>
            <person name="Ohm R."/>
            <person name="Pangilinan J."/>
            <person name="Park H.-J."/>
            <person name="Ramirez L."/>
            <person name="Alfaro M."/>
            <person name="Sun H."/>
            <person name="Tritt A."/>
            <person name="Yoshinaga Y."/>
            <person name="Zwiers L.-H."/>
            <person name="Turgeon B.G."/>
            <person name="Goodwin S.B."/>
            <person name="Spatafora J.W."/>
            <person name="Crous P.W."/>
            <person name="Grigoriev I.V."/>
        </authorList>
    </citation>
    <scope>NUCLEOTIDE SEQUENCE</scope>
    <source>
        <strain evidence="2">P77</strain>
    </source>
</reference>